<comment type="caution">
    <text evidence="3">The sequence shown here is derived from an EMBL/GenBank/DDBJ whole genome shotgun (WGS) entry which is preliminary data.</text>
</comment>
<dbReference type="EMBL" id="JAJJPB010000001">
    <property type="protein sequence ID" value="MCC9293511.1"/>
    <property type="molecule type" value="Genomic_DNA"/>
</dbReference>
<proteinExistence type="predicted"/>
<feature type="domain" description="PLD phosphodiesterase" evidence="2">
    <location>
        <begin position="90"/>
        <end position="117"/>
    </location>
</feature>
<dbReference type="InterPro" id="IPR025202">
    <property type="entry name" value="PLD-like_dom"/>
</dbReference>
<accession>A0ABS8N151</accession>
<evidence type="ECO:0000259" key="2">
    <source>
        <dbReference type="PROSITE" id="PS50035"/>
    </source>
</evidence>
<sequence length="388" mass="45958">MMNVKFLYNHHGISNSIGERLKYLISKTKNEVIIMSPYISNNPLIDMIYDLNGIKLRVLTRFSLEDFLNDSSDINIIDRLVKNPNSEVRYYSNLHAKIYIIDRQKAIVTSANFTQNGMYNNLEYGVLIENNLDNMLEDINNLWNKAGVINDKKIALIQNKLDVFKKNKNQIDGIRNQVIKVDKKVVKQKKSHQYKEKNRTMSGKNYGQKEDKNHLNKINDRIVHNISEYKALNLIINECNMKNFEQKVFEIYNLIKNNIPISVRSSCKFRYRKNKREVDVAMNIMNYRIFLFPFKNKPIVQIIYPKINIYDLKYIIPEERLTNISEEWIFKNIECYILCLSFDEVLKFKKENWESFAKACLIAYNGKKTRMRDSNMIVDWNNNENGNL</sequence>
<dbReference type="Proteomes" id="UP001165422">
    <property type="component" value="Unassembled WGS sequence"/>
</dbReference>
<feature type="region of interest" description="Disordered" evidence="1">
    <location>
        <begin position="189"/>
        <end position="211"/>
    </location>
</feature>
<evidence type="ECO:0000313" key="3">
    <source>
        <dbReference type="EMBL" id="MCC9293511.1"/>
    </source>
</evidence>
<evidence type="ECO:0000313" key="4">
    <source>
        <dbReference type="Proteomes" id="UP001165422"/>
    </source>
</evidence>
<dbReference type="RefSeq" id="WP_229980525.1">
    <property type="nucleotide sequence ID" value="NZ_JAJJPB010000001.1"/>
</dbReference>
<dbReference type="CDD" id="cd09176">
    <property type="entry name" value="PLDc_unchar6"/>
    <property type="match status" value="1"/>
</dbReference>
<evidence type="ECO:0000256" key="1">
    <source>
        <dbReference type="SAM" id="MobiDB-lite"/>
    </source>
</evidence>
<organism evidence="3 4">
    <name type="scientific">Clostridium aromativorans</name>
    <dbReference type="NCBI Taxonomy" id="2836848"/>
    <lineage>
        <taxon>Bacteria</taxon>
        <taxon>Bacillati</taxon>
        <taxon>Bacillota</taxon>
        <taxon>Clostridia</taxon>
        <taxon>Eubacteriales</taxon>
        <taxon>Clostridiaceae</taxon>
        <taxon>Clostridium</taxon>
    </lineage>
</organism>
<dbReference type="SUPFAM" id="SSF56024">
    <property type="entry name" value="Phospholipase D/nuclease"/>
    <property type="match status" value="1"/>
</dbReference>
<keyword evidence="4" id="KW-1185">Reference proteome</keyword>
<name>A0ABS8N151_9CLOT</name>
<dbReference type="InterPro" id="IPR059166">
    <property type="entry name" value="PLD-like_cat"/>
</dbReference>
<gene>
    <name evidence="3" type="ORF">LN736_01290</name>
</gene>
<protein>
    <submittedName>
        <fullName evidence="3">Phospholipase D family protein</fullName>
    </submittedName>
</protein>
<reference evidence="3" key="1">
    <citation type="submission" date="2021-11" db="EMBL/GenBank/DDBJ databases">
        <authorList>
            <person name="Qingchun L."/>
            <person name="Dong Z."/>
            <person name="Zongwei Q."/>
            <person name="Jia Z."/>
            <person name="Duotao L."/>
        </authorList>
    </citation>
    <scope>NUCLEOTIDE SEQUENCE</scope>
    <source>
        <strain evidence="3">WLY-B-L2</strain>
    </source>
</reference>
<dbReference type="InterPro" id="IPR001736">
    <property type="entry name" value="PLipase_D/transphosphatidylase"/>
</dbReference>
<dbReference type="Pfam" id="PF13091">
    <property type="entry name" value="PLDc_2"/>
    <property type="match status" value="1"/>
</dbReference>
<dbReference type="PROSITE" id="PS50035">
    <property type="entry name" value="PLD"/>
    <property type="match status" value="1"/>
</dbReference>
<dbReference type="Gene3D" id="3.30.870.10">
    <property type="entry name" value="Endonuclease Chain A"/>
    <property type="match status" value="1"/>
</dbReference>